<comment type="caution">
    <text evidence="2">The sequence shown here is derived from an EMBL/GenBank/DDBJ whole genome shotgun (WGS) entry which is preliminary data.</text>
</comment>
<protein>
    <recommendedName>
        <fullName evidence="4">Transmembrane Fragile-X-F protein</fullName>
    </recommendedName>
</protein>
<dbReference type="Proteomes" id="UP000246145">
    <property type="component" value="Unassembled WGS sequence"/>
</dbReference>
<keyword evidence="1" id="KW-1133">Transmembrane helix</keyword>
<evidence type="ECO:0000313" key="3">
    <source>
        <dbReference type="Proteomes" id="UP000246145"/>
    </source>
</evidence>
<keyword evidence="3" id="KW-1185">Reference proteome</keyword>
<feature type="transmembrane region" description="Helical" evidence="1">
    <location>
        <begin position="38"/>
        <end position="58"/>
    </location>
</feature>
<name>A0A2U1CRV1_9BURK</name>
<keyword evidence="1" id="KW-0812">Transmembrane</keyword>
<dbReference type="AlphaFoldDB" id="A0A2U1CRV1"/>
<keyword evidence="1" id="KW-0472">Membrane</keyword>
<dbReference type="RefSeq" id="WP_116517692.1">
    <property type="nucleotide sequence ID" value="NZ_JACCEX010000001.1"/>
</dbReference>
<evidence type="ECO:0000313" key="2">
    <source>
        <dbReference type="EMBL" id="PVY68632.1"/>
    </source>
</evidence>
<organism evidence="2 3">
    <name type="scientific">Pusillimonas noertemannii</name>
    <dbReference type="NCBI Taxonomy" id="305977"/>
    <lineage>
        <taxon>Bacteria</taxon>
        <taxon>Pseudomonadati</taxon>
        <taxon>Pseudomonadota</taxon>
        <taxon>Betaproteobacteria</taxon>
        <taxon>Burkholderiales</taxon>
        <taxon>Alcaligenaceae</taxon>
        <taxon>Pusillimonas</taxon>
    </lineage>
</organism>
<evidence type="ECO:0000256" key="1">
    <source>
        <dbReference type="SAM" id="Phobius"/>
    </source>
</evidence>
<gene>
    <name evidence="2" type="ORF">C7440_1043</name>
</gene>
<dbReference type="EMBL" id="QEKO01000001">
    <property type="protein sequence ID" value="PVY68632.1"/>
    <property type="molecule type" value="Genomic_DNA"/>
</dbReference>
<reference evidence="2 3" key="1">
    <citation type="submission" date="2018-04" db="EMBL/GenBank/DDBJ databases">
        <title>Genomic Encyclopedia of Type Strains, Phase IV (KMG-IV): sequencing the most valuable type-strain genomes for metagenomic binning, comparative biology and taxonomic classification.</title>
        <authorList>
            <person name="Goeker M."/>
        </authorList>
    </citation>
    <scope>NUCLEOTIDE SEQUENCE [LARGE SCALE GENOMIC DNA]</scope>
    <source>
        <strain evidence="2 3">DSM 10065</strain>
    </source>
</reference>
<accession>A0A2U1CRV1</accession>
<sequence>MKPTTFLGLLALILIGLKLAGLGMVADWSWWVVLSPIWMPWAIVVSVGVPALFVYAAVKVWRR</sequence>
<evidence type="ECO:0008006" key="4">
    <source>
        <dbReference type="Google" id="ProtNLM"/>
    </source>
</evidence>
<proteinExistence type="predicted"/>